<evidence type="ECO:0000256" key="9">
    <source>
        <dbReference type="ARBA" id="ARBA00022919"/>
    </source>
</evidence>
<dbReference type="KEGG" id="vcn:VOLCADRAFT_107631"/>
<reference evidence="16 17" key="1">
    <citation type="journal article" date="2010" name="Science">
        <title>Genomic analysis of organismal complexity in the multicellular green alga Volvox carteri.</title>
        <authorList>
            <person name="Prochnik S.E."/>
            <person name="Umen J."/>
            <person name="Nedelcu A.M."/>
            <person name="Hallmann A."/>
            <person name="Miller S.M."/>
            <person name="Nishii I."/>
            <person name="Ferris P."/>
            <person name="Kuo A."/>
            <person name="Mitros T."/>
            <person name="Fritz-Laylin L.K."/>
            <person name="Hellsten U."/>
            <person name="Chapman J."/>
            <person name="Simakov O."/>
            <person name="Rensing S.A."/>
            <person name="Terry A."/>
            <person name="Pangilinan J."/>
            <person name="Kapitonov V."/>
            <person name="Jurka J."/>
            <person name="Salamov A."/>
            <person name="Shapiro H."/>
            <person name="Schmutz J."/>
            <person name="Grimwood J."/>
            <person name="Lindquist E."/>
            <person name="Lucas S."/>
            <person name="Grigoriev I.V."/>
            <person name="Schmitt R."/>
            <person name="Kirk D."/>
            <person name="Rokhsar D.S."/>
        </authorList>
    </citation>
    <scope>NUCLEOTIDE SEQUENCE [LARGE SCALE GENOMIC DNA]</scope>
    <source>
        <strain evidence="17">f. Nagariensis / Eve</strain>
    </source>
</reference>
<dbReference type="GO" id="GO:0006665">
    <property type="term" value="P:sphingolipid metabolic process"/>
    <property type="evidence" value="ECO:0007669"/>
    <property type="project" value="UniProtKB-KW"/>
</dbReference>
<dbReference type="InterPro" id="IPR038772">
    <property type="entry name" value="Sph/SMPD2-like"/>
</dbReference>
<accession>D8UFB2</accession>
<dbReference type="InterPro" id="IPR036691">
    <property type="entry name" value="Endo/exonu/phosph_ase_sf"/>
</dbReference>
<name>D8UFB2_VOLCA</name>
<dbReference type="GO" id="GO:0046872">
    <property type="term" value="F:metal ion binding"/>
    <property type="evidence" value="ECO:0007669"/>
    <property type="project" value="UniProtKB-KW"/>
</dbReference>
<evidence type="ECO:0000256" key="1">
    <source>
        <dbReference type="ARBA" id="ARBA00004141"/>
    </source>
</evidence>
<feature type="transmembrane region" description="Helical" evidence="14">
    <location>
        <begin position="432"/>
        <end position="451"/>
    </location>
</feature>
<dbReference type="Pfam" id="PF03372">
    <property type="entry name" value="Exo_endo_phos"/>
    <property type="match status" value="1"/>
</dbReference>
<gene>
    <name evidence="16" type="ORF">VOLCADRAFT_107631</name>
</gene>
<dbReference type="PANTHER" id="PTHR16320">
    <property type="entry name" value="SPHINGOMYELINASE FAMILY MEMBER"/>
    <property type="match status" value="1"/>
</dbReference>
<feature type="transmembrane region" description="Helical" evidence="14">
    <location>
        <begin position="463"/>
        <end position="486"/>
    </location>
</feature>
<evidence type="ECO:0000256" key="11">
    <source>
        <dbReference type="ARBA" id="ARBA00023098"/>
    </source>
</evidence>
<comment type="pathway">
    <text evidence="2">Lipid metabolism; sphingolipid metabolism.</text>
</comment>
<comment type="subcellular location">
    <subcellularLocation>
        <location evidence="1">Membrane</location>
        <topology evidence="1">Multi-pass membrane protein</topology>
    </subcellularLocation>
</comment>
<evidence type="ECO:0000313" key="17">
    <source>
        <dbReference type="Proteomes" id="UP000001058"/>
    </source>
</evidence>
<dbReference type="OrthoDB" id="387657at2759"/>
<comment type="pathway">
    <text evidence="3">Sphingolipid metabolism.</text>
</comment>
<dbReference type="InterPro" id="IPR005135">
    <property type="entry name" value="Endo/exonuclease/phosphatase"/>
</dbReference>
<evidence type="ECO:0000256" key="2">
    <source>
        <dbReference type="ARBA" id="ARBA00004760"/>
    </source>
</evidence>
<feature type="region of interest" description="Disordered" evidence="13">
    <location>
        <begin position="360"/>
        <end position="396"/>
    </location>
</feature>
<keyword evidence="12 14" id="KW-0472">Membrane</keyword>
<evidence type="ECO:0000259" key="15">
    <source>
        <dbReference type="Pfam" id="PF03372"/>
    </source>
</evidence>
<dbReference type="InParanoid" id="D8UFB2"/>
<keyword evidence="7" id="KW-0378">Hydrolase</keyword>
<evidence type="ECO:0000256" key="7">
    <source>
        <dbReference type="ARBA" id="ARBA00022801"/>
    </source>
</evidence>
<feature type="region of interest" description="Disordered" evidence="13">
    <location>
        <begin position="334"/>
        <end position="353"/>
    </location>
</feature>
<dbReference type="Gene3D" id="3.60.10.10">
    <property type="entry name" value="Endonuclease/exonuclease/phosphatase"/>
    <property type="match status" value="1"/>
</dbReference>
<feature type="domain" description="Endonuclease/exonuclease/phosphatase" evidence="15">
    <location>
        <begin position="10"/>
        <end position="288"/>
    </location>
</feature>
<keyword evidence="11" id="KW-0443">Lipid metabolism</keyword>
<dbReference type="SUPFAM" id="SSF56219">
    <property type="entry name" value="DNase I-like"/>
    <property type="match status" value="1"/>
</dbReference>
<dbReference type="PANTHER" id="PTHR16320:SF24">
    <property type="entry name" value="PHOSPHODIESTERASE, PUTATIVE-RELATED"/>
    <property type="match status" value="1"/>
</dbReference>
<dbReference type="Proteomes" id="UP000001058">
    <property type="component" value="Unassembled WGS sequence"/>
</dbReference>
<evidence type="ECO:0000256" key="12">
    <source>
        <dbReference type="ARBA" id="ARBA00023136"/>
    </source>
</evidence>
<dbReference type="RefSeq" id="XP_002957367.1">
    <property type="nucleotide sequence ID" value="XM_002957321.1"/>
</dbReference>
<dbReference type="GO" id="GO:0004767">
    <property type="term" value="F:sphingomyelin phosphodiesterase activity"/>
    <property type="evidence" value="ECO:0007669"/>
    <property type="project" value="InterPro"/>
</dbReference>
<evidence type="ECO:0000256" key="13">
    <source>
        <dbReference type="SAM" id="MobiDB-lite"/>
    </source>
</evidence>
<evidence type="ECO:0000256" key="8">
    <source>
        <dbReference type="ARBA" id="ARBA00022842"/>
    </source>
</evidence>
<evidence type="ECO:0000313" key="16">
    <source>
        <dbReference type="EMBL" id="EFJ41576.1"/>
    </source>
</evidence>
<evidence type="ECO:0000256" key="10">
    <source>
        <dbReference type="ARBA" id="ARBA00022989"/>
    </source>
</evidence>
<keyword evidence="9" id="KW-0746">Sphingolipid metabolism</keyword>
<keyword evidence="5 14" id="KW-0812">Transmembrane</keyword>
<keyword evidence="17" id="KW-1185">Reference proteome</keyword>
<dbReference type="GeneID" id="9626787"/>
<evidence type="ECO:0000256" key="6">
    <source>
        <dbReference type="ARBA" id="ARBA00022723"/>
    </source>
</evidence>
<protein>
    <recommendedName>
        <fullName evidence="15">Endonuclease/exonuclease/phosphatase domain-containing protein</fullName>
    </recommendedName>
</protein>
<keyword evidence="6" id="KW-0479">Metal-binding</keyword>
<comment type="similarity">
    <text evidence="4">Belongs to the neutral sphingomyelinase family.</text>
</comment>
<dbReference type="EMBL" id="GL378393">
    <property type="protein sequence ID" value="EFJ41576.1"/>
    <property type="molecule type" value="Genomic_DNA"/>
</dbReference>
<evidence type="ECO:0000256" key="14">
    <source>
        <dbReference type="SAM" id="Phobius"/>
    </source>
</evidence>
<dbReference type="AlphaFoldDB" id="D8UFB2"/>
<evidence type="ECO:0000256" key="3">
    <source>
        <dbReference type="ARBA" id="ARBA00004991"/>
    </source>
</evidence>
<organism evidence="17">
    <name type="scientific">Volvox carteri f. nagariensis</name>
    <dbReference type="NCBI Taxonomy" id="3068"/>
    <lineage>
        <taxon>Eukaryota</taxon>
        <taxon>Viridiplantae</taxon>
        <taxon>Chlorophyta</taxon>
        <taxon>core chlorophytes</taxon>
        <taxon>Chlorophyceae</taxon>
        <taxon>CS clade</taxon>
        <taxon>Chlamydomonadales</taxon>
        <taxon>Volvocaceae</taxon>
        <taxon>Volvox</taxon>
    </lineage>
</organism>
<evidence type="ECO:0000256" key="5">
    <source>
        <dbReference type="ARBA" id="ARBA00022692"/>
    </source>
</evidence>
<sequence length="515" mass="54236">MALTGQIKVLTFNTWGLPLASKDDKLRLRNQADYFRQTGKDLDVVLLQEVWSEEYVALLADAAAAAGLAHVTTFDGGMLGAGLMVMSRFPIIDVVFHPYSVRGEPGALQGEAMAGKGIGYARVQLPHGSGSTAAHIFNTHTHANWVHSVAIDTCLSDVKVPTDSFAPYRVANIVDAISFMRPVVEAAMAAGELVLAGGDWNVPADSLEATLIQELLPGLRDAWQLAGHATLDPRGNTCGDPSNVYTGSIIGGYVPERIDLVWTNSSKVSSCETVLKVMPGTNLNYSDHYGVLVTASCEVSRLKPRPTALAPAVAAAATSATTITASTLLTSTLQAGAAQGEEGNDGSPGPALGCWADPQSDSNVCDRRTTRGAGPVAESKVSPDSRGGGGGSCDGEARKVNRRARLLQLALEQLRTGLTACSACQARLRLRALLLAAVALAAIAVQLYCVVAETDHWARRLAGVLAVVVAPVALALCLCQPVWMLMNKAVCRGLGQLVRMVEMWEKAARAEGVSE</sequence>
<dbReference type="STRING" id="3068.D8UFB2"/>
<proteinExistence type="inferred from homology"/>
<evidence type="ECO:0000256" key="4">
    <source>
        <dbReference type="ARBA" id="ARBA00006335"/>
    </source>
</evidence>
<keyword evidence="10 14" id="KW-1133">Transmembrane helix</keyword>
<keyword evidence="8" id="KW-0460">Magnesium</keyword>
<dbReference type="eggNOG" id="KOG3873">
    <property type="taxonomic scope" value="Eukaryota"/>
</dbReference>
<dbReference type="GO" id="GO:0016020">
    <property type="term" value="C:membrane"/>
    <property type="evidence" value="ECO:0007669"/>
    <property type="project" value="UniProtKB-SubCell"/>
</dbReference>